<keyword evidence="7" id="KW-0675">Receptor</keyword>
<dbReference type="Pfam" id="PF00001">
    <property type="entry name" value="7tm_1"/>
    <property type="match status" value="1"/>
</dbReference>
<keyword evidence="2" id="KW-1003">Cell membrane</keyword>
<dbReference type="InterPro" id="IPR000276">
    <property type="entry name" value="GPCR_Rhodpsn"/>
</dbReference>
<evidence type="ECO:0000256" key="2">
    <source>
        <dbReference type="ARBA" id="ARBA00022475"/>
    </source>
</evidence>
<feature type="transmembrane region" description="Helical" evidence="10">
    <location>
        <begin position="107"/>
        <end position="126"/>
    </location>
</feature>
<keyword evidence="5" id="KW-0297">G-protein coupled receptor</keyword>
<keyword evidence="3 10" id="KW-0812">Transmembrane</keyword>
<comment type="caution">
    <text evidence="12">The sequence shown here is derived from an EMBL/GenBank/DDBJ whole genome shotgun (WGS) entry which is preliminary data.</text>
</comment>
<evidence type="ECO:0000256" key="8">
    <source>
        <dbReference type="ARBA" id="ARBA00023180"/>
    </source>
</evidence>
<dbReference type="CDD" id="cd00637">
    <property type="entry name" value="7tm_classA_rhodopsin-like"/>
    <property type="match status" value="1"/>
</dbReference>
<sequence>MNISTVTIRVFENETWASMGSAISKAEGIGFCVCFALILISIVLGNLLTIILFVAKKRLRKKSLFLVVNMAFADLMLGAVSLPIYIYLLGKEHHLWKAQWSTSSERFYRFFDDLFMQLSLISAAMISGERFYATYHPFKHRTLSQRAYRALICLTWILASIVSAILFALFETTSYRGFVYFWLPYTVIMTCSICGWNIAIWRKVQRGYTTLKQPNRVNQSKRLTKTLLLVSFIALLSWLPLIAMNAVIFVRPSLVSGRFYYLANMLNFSNSFVNPLLYALRIPDFKDALFLYCYRKKQTLNSSTSELEKYKRPNIVSAT</sequence>
<evidence type="ECO:0000256" key="9">
    <source>
        <dbReference type="ARBA" id="ARBA00023224"/>
    </source>
</evidence>
<feature type="transmembrane region" description="Helical" evidence="10">
    <location>
        <begin position="223"/>
        <end position="247"/>
    </location>
</feature>
<dbReference type="EMBL" id="CALNXI010000004">
    <property type="protein sequence ID" value="CAH3013960.1"/>
    <property type="molecule type" value="Genomic_DNA"/>
</dbReference>
<gene>
    <name evidence="12" type="ORF">PEVE_00028729</name>
</gene>
<protein>
    <recommendedName>
        <fullName evidence="11">G-protein coupled receptors family 1 profile domain-containing protein</fullName>
    </recommendedName>
</protein>
<feature type="transmembrane region" description="Helical" evidence="10">
    <location>
        <begin position="182"/>
        <end position="202"/>
    </location>
</feature>
<dbReference type="PANTHER" id="PTHR24246">
    <property type="entry name" value="OLFACTORY RECEPTOR AND ADENOSINE RECEPTOR"/>
    <property type="match status" value="1"/>
</dbReference>
<dbReference type="SUPFAM" id="SSF81321">
    <property type="entry name" value="Family A G protein-coupled receptor-like"/>
    <property type="match status" value="1"/>
</dbReference>
<keyword evidence="6 10" id="KW-0472">Membrane</keyword>
<dbReference type="PRINTS" id="PR00237">
    <property type="entry name" value="GPCRRHODOPSN"/>
</dbReference>
<feature type="domain" description="G-protein coupled receptors family 1 profile" evidence="11">
    <location>
        <begin position="45"/>
        <end position="278"/>
    </location>
</feature>
<evidence type="ECO:0000256" key="7">
    <source>
        <dbReference type="ARBA" id="ARBA00023170"/>
    </source>
</evidence>
<evidence type="ECO:0000313" key="13">
    <source>
        <dbReference type="Proteomes" id="UP001159427"/>
    </source>
</evidence>
<evidence type="ECO:0000256" key="5">
    <source>
        <dbReference type="ARBA" id="ARBA00023040"/>
    </source>
</evidence>
<comment type="subcellular location">
    <subcellularLocation>
        <location evidence="1">Cell membrane</location>
        <topology evidence="1">Multi-pass membrane protein</topology>
    </subcellularLocation>
</comment>
<organism evidence="12 13">
    <name type="scientific">Porites evermanni</name>
    <dbReference type="NCBI Taxonomy" id="104178"/>
    <lineage>
        <taxon>Eukaryota</taxon>
        <taxon>Metazoa</taxon>
        <taxon>Cnidaria</taxon>
        <taxon>Anthozoa</taxon>
        <taxon>Hexacorallia</taxon>
        <taxon>Scleractinia</taxon>
        <taxon>Fungiina</taxon>
        <taxon>Poritidae</taxon>
        <taxon>Porites</taxon>
    </lineage>
</organism>
<feature type="non-terminal residue" evidence="12">
    <location>
        <position position="319"/>
    </location>
</feature>
<dbReference type="Gene3D" id="1.20.1070.10">
    <property type="entry name" value="Rhodopsin 7-helix transmembrane proteins"/>
    <property type="match status" value="1"/>
</dbReference>
<keyword evidence="13" id="KW-1185">Reference proteome</keyword>
<evidence type="ECO:0000256" key="6">
    <source>
        <dbReference type="ARBA" id="ARBA00023136"/>
    </source>
</evidence>
<feature type="transmembrane region" description="Helical" evidence="10">
    <location>
        <begin position="147"/>
        <end position="170"/>
    </location>
</feature>
<keyword evidence="9" id="KW-0807">Transducer</keyword>
<feature type="transmembrane region" description="Helical" evidence="10">
    <location>
        <begin position="259"/>
        <end position="280"/>
    </location>
</feature>
<keyword evidence="8" id="KW-0325">Glycoprotein</keyword>
<evidence type="ECO:0000256" key="4">
    <source>
        <dbReference type="ARBA" id="ARBA00022989"/>
    </source>
</evidence>
<name>A0ABN8LA50_9CNID</name>
<evidence type="ECO:0000256" key="10">
    <source>
        <dbReference type="SAM" id="Phobius"/>
    </source>
</evidence>
<dbReference type="InterPro" id="IPR017452">
    <property type="entry name" value="GPCR_Rhodpsn_7TM"/>
</dbReference>
<feature type="transmembrane region" description="Helical" evidence="10">
    <location>
        <begin position="28"/>
        <end position="54"/>
    </location>
</feature>
<accession>A0ABN8LA50</accession>
<dbReference type="Proteomes" id="UP001159427">
    <property type="component" value="Unassembled WGS sequence"/>
</dbReference>
<dbReference type="PANTHER" id="PTHR24246:SF27">
    <property type="entry name" value="ADENOSINE RECEPTOR, ISOFORM A"/>
    <property type="match status" value="1"/>
</dbReference>
<evidence type="ECO:0000259" key="11">
    <source>
        <dbReference type="PROSITE" id="PS50262"/>
    </source>
</evidence>
<feature type="transmembrane region" description="Helical" evidence="10">
    <location>
        <begin position="66"/>
        <end position="87"/>
    </location>
</feature>
<evidence type="ECO:0000256" key="1">
    <source>
        <dbReference type="ARBA" id="ARBA00004651"/>
    </source>
</evidence>
<dbReference type="PROSITE" id="PS50262">
    <property type="entry name" value="G_PROTEIN_RECEP_F1_2"/>
    <property type="match status" value="1"/>
</dbReference>
<evidence type="ECO:0000313" key="12">
    <source>
        <dbReference type="EMBL" id="CAH3013960.1"/>
    </source>
</evidence>
<reference evidence="12 13" key="1">
    <citation type="submission" date="2022-05" db="EMBL/GenBank/DDBJ databases">
        <authorList>
            <consortium name="Genoscope - CEA"/>
            <person name="William W."/>
        </authorList>
    </citation>
    <scope>NUCLEOTIDE SEQUENCE [LARGE SCALE GENOMIC DNA]</scope>
</reference>
<evidence type="ECO:0000256" key="3">
    <source>
        <dbReference type="ARBA" id="ARBA00022692"/>
    </source>
</evidence>
<proteinExistence type="predicted"/>
<keyword evidence="4 10" id="KW-1133">Transmembrane helix</keyword>